<gene>
    <name evidence="2" type="ORF">PanWU01x14_277460</name>
</gene>
<dbReference type="EMBL" id="JXTB01000379">
    <property type="protein sequence ID" value="PON42974.1"/>
    <property type="molecule type" value="Genomic_DNA"/>
</dbReference>
<evidence type="ECO:0000256" key="1">
    <source>
        <dbReference type="SAM" id="MobiDB-lite"/>
    </source>
</evidence>
<dbReference type="Proteomes" id="UP000237105">
    <property type="component" value="Unassembled WGS sequence"/>
</dbReference>
<sequence>MEALRLVILEKVVTQPFSNLVDLVTTAQKTEAFLNDRLATRDRSRNKGNERKMNKKIQGQ</sequence>
<reference evidence="3" key="1">
    <citation type="submission" date="2016-06" db="EMBL/GenBank/DDBJ databases">
        <title>Parallel loss of symbiosis genes in relatives of nitrogen-fixing non-legume Parasponia.</title>
        <authorList>
            <person name="Van Velzen R."/>
            <person name="Holmer R."/>
            <person name="Bu F."/>
            <person name="Rutten L."/>
            <person name="Van Zeijl A."/>
            <person name="Liu W."/>
            <person name="Santuari L."/>
            <person name="Cao Q."/>
            <person name="Sharma T."/>
            <person name="Shen D."/>
            <person name="Roswanjaya Y."/>
            <person name="Wardhani T."/>
            <person name="Kalhor M.S."/>
            <person name="Jansen J."/>
            <person name="Van den Hoogen J."/>
            <person name="Gungor B."/>
            <person name="Hartog M."/>
            <person name="Hontelez J."/>
            <person name="Verver J."/>
            <person name="Yang W.-C."/>
            <person name="Schijlen E."/>
            <person name="Repin R."/>
            <person name="Schilthuizen M."/>
            <person name="Schranz E."/>
            <person name="Heidstra R."/>
            <person name="Miyata K."/>
            <person name="Fedorova E."/>
            <person name="Kohlen W."/>
            <person name="Bisseling T."/>
            <person name="Smit S."/>
            <person name="Geurts R."/>
        </authorList>
    </citation>
    <scope>NUCLEOTIDE SEQUENCE [LARGE SCALE GENOMIC DNA]</scope>
    <source>
        <strain evidence="3">cv. WU1-14</strain>
    </source>
</reference>
<organism evidence="2 3">
    <name type="scientific">Parasponia andersonii</name>
    <name type="common">Sponia andersonii</name>
    <dbReference type="NCBI Taxonomy" id="3476"/>
    <lineage>
        <taxon>Eukaryota</taxon>
        <taxon>Viridiplantae</taxon>
        <taxon>Streptophyta</taxon>
        <taxon>Embryophyta</taxon>
        <taxon>Tracheophyta</taxon>
        <taxon>Spermatophyta</taxon>
        <taxon>Magnoliopsida</taxon>
        <taxon>eudicotyledons</taxon>
        <taxon>Gunneridae</taxon>
        <taxon>Pentapetalae</taxon>
        <taxon>rosids</taxon>
        <taxon>fabids</taxon>
        <taxon>Rosales</taxon>
        <taxon>Cannabaceae</taxon>
        <taxon>Parasponia</taxon>
    </lineage>
</organism>
<evidence type="ECO:0000313" key="2">
    <source>
        <dbReference type="EMBL" id="PON42974.1"/>
    </source>
</evidence>
<comment type="caution">
    <text evidence="2">The sequence shown here is derived from an EMBL/GenBank/DDBJ whole genome shotgun (WGS) entry which is preliminary data.</text>
</comment>
<feature type="region of interest" description="Disordered" evidence="1">
    <location>
        <begin position="38"/>
        <end position="60"/>
    </location>
</feature>
<dbReference type="AlphaFoldDB" id="A0A2P5B2F0"/>
<keyword evidence="3" id="KW-1185">Reference proteome</keyword>
<evidence type="ECO:0000313" key="3">
    <source>
        <dbReference type="Proteomes" id="UP000237105"/>
    </source>
</evidence>
<protein>
    <submittedName>
        <fullName evidence="2">Uncharacterized protein</fullName>
    </submittedName>
</protein>
<feature type="compositionally biased region" description="Basic and acidic residues" evidence="1">
    <location>
        <begin position="38"/>
        <end position="52"/>
    </location>
</feature>
<proteinExistence type="predicted"/>
<name>A0A2P5B2F0_PARAD</name>
<accession>A0A2P5B2F0</accession>